<dbReference type="PANTHER" id="PTHR33529:SF6">
    <property type="entry name" value="YJGP_YJGQ FAMILY PERMEASE"/>
    <property type="match status" value="1"/>
</dbReference>
<feature type="transmembrane region" description="Helical" evidence="6">
    <location>
        <begin position="353"/>
        <end position="371"/>
    </location>
</feature>
<dbReference type="AlphaFoldDB" id="A0A350H915"/>
<evidence type="ECO:0000256" key="1">
    <source>
        <dbReference type="ARBA" id="ARBA00004651"/>
    </source>
</evidence>
<name>A0A350H915_UNCW3</name>
<proteinExistence type="predicted"/>
<dbReference type="GO" id="GO:0043190">
    <property type="term" value="C:ATP-binding cassette (ABC) transporter complex"/>
    <property type="evidence" value="ECO:0007669"/>
    <property type="project" value="TreeGrafter"/>
</dbReference>
<feature type="transmembrane region" description="Helical" evidence="6">
    <location>
        <begin position="291"/>
        <end position="309"/>
    </location>
</feature>
<keyword evidence="2" id="KW-1003">Cell membrane</keyword>
<dbReference type="GO" id="GO:0015920">
    <property type="term" value="P:lipopolysaccharide transport"/>
    <property type="evidence" value="ECO:0007669"/>
    <property type="project" value="TreeGrafter"/>
</dbReference>
<dbReference type="InterPro" id="IPR005495">
    <property type="entry name" value="LptG/LptF_permease"/>
</dbReference>
<sequence>MKILNKMIIKEFIPNFFASLAILVFVLILNRIFELINMIVGKHVEVWIVLKLFLYNLPFIIFLTIPMSVLVASIITFGRMSSDFEIAAMRSAGINIVRSIFSMTIFAILLFIMAFFFADVIVPYSNHNVRNILTQIVRMKPSVSIEENVMKWSYDNKTRFYFEKINKDNTFDNCRVFQNNSVISCADGEIISGNEKNDVYIKMQNGMMLDLNGENDFRTTDFSQMTLKLKMSESVEENSRDERGDREMNVAMLMGNIKAIEESYKGKDSKDQQERKKRSIYRNLTEIHKKFSISFGVFAFILLGSIIGVSLKKSSLALGFTISTVLFVIYYMMLVLGEQFSDRGAVNPSLSIWFPNYTTILLCAFLIYRLLNKVEPVDMSFLNRFKRKR</sequence>
<evidence type="ECO:0000313" key="7">
    <source>
        <dbReference type="EMBL" id="HAV92031.1"/>
    </source>
</evidence>
<feature type="transmembrane region" description="Helical" evidence="6">
    <location>
        <begin position="316"/>
        <end position="333"/>
    </location>
</feature>
<evidence type="ECO:0000313" key="8">
    <source>
        <dbReference type="Proteomes" id="UP000264062"/>
    </source>
</evidence>
<feature type="transmembrane region" description="Helical" evidence="6">
    <location>
        <begin position="53"/>
        <end position="75"/>
    </location>
</feature>
<evidence type="ECO:0000256" key="6">
    <source>
        <dbReference type="SAM" id="Phobius"/>
    </source>
</evidence>
<organism evidence="7 8">
    <name type="scientific">candidate division WOR-3 bacterium</name>
    <dbReference type="NCBI Taxonomy" id="2052148"/>
    <lineage>
        <taxon>Bacteria</taxon>
        <taxon>Bacteria division WOR-3</taxon>
    </lineage>
</organism>
<evidence type="ECO:0000256" key="4">
    <source>
        <dbReference type="ARBA" id="ARBA00022989"/>
    </source>
</evidence>
<dbReference type="Pfam" id="PF03739">
    <property type="entry name" value="LptF_LptG"/>
    <property type="match status" value="1"/>
</dbReference>
<keyword evidence="3 6" id="KW-0812">Transmembrane</keyword>
<evidence type="ECO:0000256" key="2">
    <source>
        <dbReference type="ARBA" id="ARBA00022475"/>
    </source>
</evidence>
<dbReference type="EMBL" id="DMZY01000077">
    <property type="protein sequence ID" value="HAV92031.1"/>
    <property type="molecule type" value="Genomic_DNA"/>
</dbReference>
<accession>A0A350H915</accession>
<gene>
    <name evidence="7" type="ORF">DCW38_02490</name>
</gene>
<dbReference type="Proteomes" id="UP000264062">
    <property type="component" value="Unassembled WGS sequence"/>
</dbReference>
<protein>
    <recommendedName>
        <fullName evidence="9">YjgP/YjgQ family permease</fullName>
    </recommendedName>
</protein>
<feature type="transmembrane region" description="Helical" evidence="6">
    <location>
        <begin position="96"/>
        <end position="118"/>
    </location>
</feature>
<evidence type="ECO:0000256" key="5">
    <source>
        <dbReference type="ARBA" id="ARBA00023136"/>
    </source>
</evidence>
<comment type="caution">
    <text evidence="7">The sequence shown here is derived from an EMBL/GenBank/DDBJ whole genome shotgun (WGS) entry which is preliminary data.</text>
</comment>
<reference evidence="7 8" key="1">
    <citation type="journal article" date="2018" name="Nat. Biotechnol.">
        <title>A standardized bacterial taxonomy based on genome phylogeny substantially revises the tree of life.</title>
        <authorList>
            <person name="Parks D.H."/>
            <person name="Chuvochina M."/>
            <person name="Waite D.W."/>
            <person name="Rinke C."/>
            <person name="Skarshewski A."/>
            <person name="Chaumeil P.A."/>
            <person name="Hugenholtz P."/>
        </authorList>
    </citation>
    <scope>NUCLEOTIDE SEQUENCE [LARGE SCALE GENOMIC DNA]</scope>
    <source>
        <strain evidence="7">UBA9956</strain>
    </source>
</reference>
<comment type="subcellular location">
    <subcellularLocation>
        <location evidence="1">Cell membrane</location>
        <topology evidence="1">Multi-pass membrane protein</topology>
    </subcellularLocation>
</comment>
<keyword evidence="5 6" id="KW-0472">Membrane</keyword>
<feature type="transmembrane region" description="Helical" evidence="6">
    <location>
        <begin position="12"/>
        <end position="33"/>
    </location>
</feature>
<evidence type="ECO:0008006" key="9">
    <source>
        <dbReference type="Google" id="ProtNLM"/>
    </source>
</evidence>
<dbReference type="PANTHER" id="PTHR33529">
    <property type="entry name" value="SLR0882 PROTEIN-RELATED"/>
    <property type="match status" value="1"/>
</dbReference>
<keyword evidence="4 6" id="KW-1133">Transmembrane helix</keyword>
<evidence type="ECO:0000256" key="3">
    <source>
        <dbReference type="ARBA" id="ARBA00022692"/>
    </source>
</evidence>